<evidence type="ECO:0000256" key="5">
    <source>
        <dbReference type="ARBA" id="ARBA00023316"/>
    </source>
</evidence>
<keyword evidence="7" id="KW-0472">Membrane</keyword>
<keyword evidence="5 6" id="KW-0961">Cell wall biogenesis/degradation</keyword>
<evidence type="ECO:0000313" key="9">
    <source>
        <dbReference type="EMBL" id="NYE08574.1"/>
    </source>
</evidence>
<dbReference type="PANTHER" id="PTHR30582">
    <property type="entry name" value="L,D-TRANSPEPTIDASE"/>
    <property type="match status" value="1"/>
</dbReference>
<dbReference type="GO" id="GO:0018104">
    <property type="term" value="P:peptidoglycan-protein cross-linking"/>
    <property type="evidence" value="ECO:0007669"/>
    <property type="project" value="TreeGrafter"/>
</dbReference>
<dbReference type="InterPro" id="IPR038054">
    <property type="entry name" value="LD_TPept-like_central_sf"/>
</dbReference>
<sequence length="481" mass="53595">MENAVEQSVEEINHSRSNKTQWYKNWKLMSAIIGIMIVLIVSGISFYQANHFNANTSINSIEVSGLTTHDALKRLQSTVLTNKVYIGKELIVDGNDTKMGFTEEDLPAVKKLLKNQWTFFPSFKAKDFSLTPGKQDEYRSVSLKTELEQKLGAMNENLQAPKDAQVTLQEGKITIINGVDGTQYDVASILKEYEKHPFTSEIHLNPILIQPFMEDSQLVKDQEKKLQELLENTVDYKVQDKVYTLKGSEVIQNASVSTDMTVSIDPSTIKDKIAEINNTQSTLRKNFNFTTHSGSVISVKGEGYGWALDVEKEAALVQAAFEKGEKSISASNIHGNGWNNEGYGYETIANNGIGGTYAEVSIAEQRIWLYRDGNLVLTTNVVTGKHSTGEDTSPGVWYILFKRTPYTLKGSAVGKADYAVEVDYWAPFTNSGQGFHDASWRTNWNNNAYLTQGSGGCVNVSPSMMKTVYDNLSVYQPVVVY</sequence>
<dbReference type="GO" id="GO:0071555">
    <property type="term" value="P:cell wall organization"/>
    <property type="evidence" value="ECO:0007669"/>
    <property type="project" value="UniProtKB-UniRule"/>
</dbReference>
<proteinExistence type="predicted"/>
<dbReference type="PANTHER" id="PTHR30582:SF33">
    <property type="entry name" value="EXPORTED PROTEIN"/>
    <property type="match status" value="1"/>
</dbReference>
<gene>
    <name evidence="9" type="ORF">F4694_005422</name>
</gene>
<evidence type="ECO:0000256" key="4">
    <source>
        <dbReference type="ARBA" id="ARBA00022984"/>
    </source>
</evidence>
<dbReference type="AlphaFoldDB" id="A0A852TNK3"/>
<dbReference type="GO" id="GO:0008360">
    <property type="term" value="P:regulation of cell shape"/>
    <property type="evidence" value="ECO:0007669"/>
    <property type="project" value="UniProtKB-UniRule"/>
</dbReference>
<organism evidence="9 10">
    <name type="scientific">Neobacillus niacini</name>
    <dbReference type="NCBI Taxonomy" id="86668"/>
    <lineage>
        <taxon>Bacteria</taxon>
        <taxon>Bacillati</taxon>
        <taxon>Bacillota</taxon>
        <taxon>Bacilli</taxon>
        <taxon>Bacillales</taxon>
        <taxon>Bacillaceae</taxon>
        <taxon>Neobacillus</taxon>
    </lineage>
</organism>
<dbReference type="Pfam" id="PF12229">
    <property type="entry name" value="PG_binding_4"/>
    <property type="match status" value="1"/>
</dbReference>
<dbReference type="PROSITE" id="PS52029">
    <property type="entry name" value="LD_TPASE"/>
    <property type="match status" value="1"/>
</dbReference>
<feature type="domain" description="L,D-TPase catalytic" evidence="8">
    <location>
        <begin position="356"/>
        <end position="481"/>
    </location>
</feature>
<feature type="transmembrane region" description="Helical" evidence="7">
    <location>
        <begin position="26"/>
        <end position="47"/>
    </location>
</feature>
<evidence type="ECO:0000256" key="3">
    <source>
        <dbReference type="ARBA" id="ARBA00022960"/>
    </source>
</evidence>
<evidence type="ECO:0000259" key="8">
    <source>
        <dbReference type="PROSITE" id="PS52029"/>
    </source>
</evidence>
<dbReference type="CDD" id="cd16913">
    <property type="entry name" value="YkuD_like"/>
    <property type="match status" value="1"/>
</dbReference>
<dbReference type="Pfam" id="PF03734">
    <property type="entry name" value="YkuD"/>
    <property type="match status" value="1"/>
</dbReference>
<feature type="active site" description="Nucleophile" evidence="6">
    <location>
        <position position="457"/>
    </location>
</feature>
<dbReference type="Gene3D" id="3.10.20.800">
    <property type="match status" value="1"/>
</dbReference>
<reference evidence="10" key="1">
    <citation type="submission" date="2020-07" db="EMBL/GenBank/DDBJ databases">
        <authorList>
            <person name="Partida-Martinez L."/>
            <person name="Huntemann M."/>
            <person name="Clum A."/>
            <person name="Wang J."/>
            <person name="Palaniappan K."/>
            <person name="Ritter S."/>
            <person name="Chen I.-M."/>
            <person name="Stamatis D."/>
            <person name="Reddy T."/>
            <person name="O'Malley R."/>
            <person name="Daum C."/>
            <person name="Shapiro N."/>
            <person name="Ivanova N."/>
            <person name="Kyrpides N."/>
            <person name="Woyke T."/>
        </authorList>
    </citation>
    <scope>NUCLEOTIDE SEQUENCE [LARGE SCALE GENOMIC DNA]</scope>
    <source>
        <strain evidence="10">AT2.8</strain>
    </source>
</reference>
<dbReference type="UniPathway" id="UPA00219"/>
<dbReference type="SUPFAM" id="SSF141523">
    <property type="entry name" value="L,D-transpeptidase catalytic domain-like"/>
    <property type="match status" value="1"/>
</dbReference>
<dbReference type="SUPFAM" id="SSF143985">
    <property type="entry name" value="L,D-transpeptidase pre-catalytic domain-like"/>
    <property type="match status" value="1"/>
</dbReference>
<evidence type="ECO:0000256" key="6">
    <source>
        <dbReference type="PROSITE-ProRule" id="PRU01373"/>
    </source>
</evidence>
<evidence type="ECO:0000313" key="10">
    <source>
        <dbReference type="Proteomes" id="UP000548423"/>
    </source>
</evidence>
<dbReference type="InterPro" id="IPR005490">
    <property type="entry name" value="LD_TPept_cat_dom"/>
</dbReference>
<keyword evidence="4 6" id="KW-0573">Peptidoglycan synthesis</keyword>
<keyword evidence="3 6" id="KW-0133">Cell shape</keyword>
<keyword evidence="7" id="KW-1133">Transmembrane helix</keyword>
<evidence type="ECO:0000256" key="7">
    <source>
        <dbReference type="SAM" id="Phobius"/>
    </source>
</evidence>
<dbReference type="InterPro" id="IPR038063">
    <property type="entry name" value="Transpep_catalytic_dom"/>
</dbReference>
<name>A0A852TNK3_9BACI</name>
<keyword evidence="9" id="KW-0449">Lipoprotein</keyword>
<evidence type="ECO:0000256" key="1">
    <source>
        <dbReference type="ARBA" id="ARBA00004752"/>
    </source>
</evidence>
<dbReference type="Proteomes" id="UP000548423">
    <property type="component" value="Unassembled WGS sequence"/>
</dbReference>
<protein>
    <submittedName>
        <fullName evidence="9">Lipoprotein-anchoring transpeptidase ErfK/SrfK</fullName>
    </submittedName>
</protein>
<evidence type="ECO:0000256" key="2">
    <source>
        <dbReference type="ARBA" id="ARBA00022679"/>
    </source>
</evidence>
<dbReference type="Gene3D" id="2.40.440.10">
    <property type="entry name" value="L,D-transpeptidase catalytic domain-like"/>
    <property type="match status" value="1"/>
</dbReference>
<feature type="active site" description="Proton donor/acceptor" evidence="6">
    <location>
        <position position="436"/>
    </location>
</feature>
<dbReference type="InterPro" id="IPR050979">
    <property type="entry name" value="LD-transpeptidase"/>
</dbReference>
<dbReference type="GO" id="GO:0071972">
    <property type="term" value="F:peptidoglycan L,D-transpeptidase activity"/>
    <property type="evidence" value="ECO:0007669"/>
    <property type="project" value="TreeGrafter"/>
</dbReference>
<dbReference type="GO" id="GO:0016740">
    <property type="term" value="F:transferase activity"/>
    <property type="evidence" value="ECO:0007669"/>
    <property type="project" value="UniProtKB-KW"/>
</dbReference>
<dbReference type="EMBL" id="JACCBX010000014">
    <property type="protein sequence ID" value="NYE08574.1"/>
    <property type="molecule type" value="Genomic_DNA"/>
</dbReference>
<accession>A0A852TNK3</accession>
<reference evidence="10" key="2">
    <citation type="submission" date="2020-08" db="EMBL/GenBank/DDBJ databases">
        <title>The Agave Microbiome: Exploring the role of microbial communities in plant adaptations to desert environments.</title>
        <authorList>
            <person name="Partida-Martinez L.P."/>
        </authorList>
    </citation>
    <scope>NUCLEOTIDE SEQUENCE [LARGE SCALE GENOMIC DNA]</scope>
    <source>
        <strain evidence="10">AT2.8</strain>
    </source>
</reference>
<comment type="pathway">
    <text evidence="1 6">Cell wall biogenesis; peptidoglycan biosynthesis.</text>
</comment>
<keyword evidence="2" id="KW-0808">Transferase</keyword>
<dbReference type="GO" id="GO:0005576">
    <property type="term" value="C:extracellular region"/>
    <property type="evidence" value="ECO:0007669"/>
    <property type="project" value="TreeGrafter"/>
</dbReference>
<keyword evidence="7" id="KW-0812">Transmembrane</keyword>
<comment type="caution">
    <text evidence="9">The sequence shown here is derived from an EMBL/GenBank/DDBJ whole genome shotgun (WGS) entry which is preliminary data.</text>
</comment>
<dbReference type="InterPro" id="IPR022029">
    <property type="entry name" value="YoaR-like_PG-bd"/>
</dbReference>